<sequence>MTYTIPFGRARWSRTLQLGLAASALALLVDAGIEPCLPSSSGAGAPSVHEELRRALNVAGQPPPTARAPGVRIAPHAHSGVALATGPGVRLTVGLPATGAGHRIGETMLYQGRGPANRIAAQPTASGARVLVLLSGASAPQRYRFPVSGAAALRHRPDGGVSLLGAGGRELGVIAAPWARDAAGRAVPTRYAIEGRTLVQVVEHAGRGVTYPIVADPNIWRILKCAGSIVAAIVSVAIPAAKVIQLVKFVKAVGGVREAAKLLLGATTKAEKLRAIRKAVGAKSATAVAAALLGIPGVRDNCF</sequence>
<dbReference type="AlphaFoldDB" id="A0A6J4RNE1"/>
<dbReference type="EMBL" id="CADCVQ010000011">
    <property type="protein sequence ID" value="CAA9473728.1"/>
    <property type="molecule type" value="Genomic_DNA"/>
</dbReference>
<evidence type="ECO:0000256" key="1">
    <source>
        <dbReference type="SAM" id="SignalP"/>
    </source>
</evidence>
<accession>A0A6J4RNE1</accession>
<reference evidence="2" key="1">
    <citation type="submission" date="2020-02" db="EMBL/GenBank/DDBJ databases">
        <authorList>
            <person name="Meier V. D."/>
        </authorList>
    </citation>
    <scope>NUCLEOTIDE SEQUENCE</scope>
    <source>
        <strain evidence="2">AVDCRST_MAG67</strain>
    </source>
</reference>
<protein>
    <submittedName>
        <fullName evidence="2">Uncharacterized protein</fullName>
    </submittedName>
</protein>
<organism evidence="2">
    <name type="scientific">uncultured Solirubrobacteraceae bacterium</name>
    <dbReference type="NCBI Taxonomy" id="1162706"/>
    <lineage>
        <taxon>Bacteria</taxon>
        <taxon>Bacillati</taxon>
        <taxon>Actinomycetota</taxon>
        <taxon>Thermoleophilia</taxon>
        <taxon>Solirubrobacterales</taxon>
        <taxon>Solirubrobacteraceae</taxon>
        <taxon>environmental samples</taxon>
    </lineage>
</organism>
<gene>
    <name evidence="2" type="ORF">AVDCRST_MAG67-219</name>
</gene>
<feature type="chain" id="PRO_5039366544" evidence="1">
    <location>
        <begin position="27"/>
        <end position="303"/>
    </location>
</feature>
<proteinExistence type="predicted"/>
<name>A0A6J4RNE1_9ACTN</name>
<evidence type="ECO:0000313" key="2">
    <source>
        <dbReference type="EMBL" id="CAA9473728.1"/>
    </source>
</evidence>
<feature type="signal peptide" evidence="1">
    <location>
        <begin position="1"/>
        <end position="26"/>
    </location>
</feature>
<keyword evidence="1" id="KW-0732">Signal</keyword>